<evidence type="ECO:0000313" key="2">
    <source>
        <dbReference type="EMBL" id="JAS99967.1"/>
    </source>
</evidence>
<feature type="non-terminal residue" evidence="2">
    <location>
        <position position="110"/>
    </location>
</feature>
<dbReference type="AlphaFoldDB" id="A0A1B6JLC3"/>
<gene>
    <name evidence="2" type="ORF">g.56627</name>
</gene>
<name>A0A1B6JLC3_9HEMI</name>
<organism evidence="2">
    <name type="scientific">Homalodisca liturata</name>
    <dbReference type="NCBI Taxonomy" id="320908"/>
    <lineage>
        <taxon>Eukaryota</taxon>
        <taxon>Metazoa</taxon>
        <taxon>Ecdysozoa</taxon>
        <taxon>Arthropoda</taxon>
        <taxon>Hexapoda</taxon>
        <taxon>Insecta</taxon>
        <taxon>Pterygota</taxon>
        <taxon>Neoptera</taxon>
        <taxon>Paraneoptera</taxon>
        <taxon>Hemiptera</taxon>
        <taxon>Auchenorrhyncha</taxon>
        <taxon>Membracoidea</taxon>
        <taxon>Cicadellidae</taxon>
        <taxon>Cicadellinae</taxon>
        <taxon>Proconiini</taxon>
        <taxon>Homalodisca</taxon>
    </lineage>
</organism>
<feature type="compositionally biased region" description="Low complexity" evidence="1">
    <location>
        <begin position="15"/>
        <end position="24"/>
    </location>
</feature>
<proteinExistence type="predicted"/>
<sequence>MKRNPRCRKSVGNISQSSSSSSVSTVRRYRPNFGDVRISSHSILYFTNASDQVCFDLRPTIQLVTKGLVSVRTNVRLCKTYEAQEIVVFLGNEDGSEESVPRHGDIENID</sequence>
<evidence type="ECO:0000256" key="1">
    <source>
        <dbReference type="SAM" id="MobiDB-lite"/>
    </source>
</evidence>
<dbReference type="EMBL" id="GECU01007739">
    <property type="protein sequence ID" value="JAS99967.1"/>
    <property type="molecule type" value="Transcribed_RNA"/>
</dbReference>
<feature type="region of interest" description="Disordered" evidence="1">
    <location>
        <begin position="1"/>
        <end position="24"/>
    </location>
</feature>
<accession>A0A1B6JLC3</accession>
<protein>
    <submittedName>
        <fullName evidence="2">Uncharacterized protein</fullName>
    </submittedName>
</protein>
<reference evidence="2" key="1">
    <citation type="submission" date="2015-11" db="EMBL/GenBank/DDBJ databases">
        <title>De novo transcriptome assembly of four potential Pierce s Disease insect vectors from Arizona vineyards.</title>
        <authorList>
            <person name="Tassone E.E."/>
        </authorList>
    </citation>
    <scope>NUCLEOTIDE SEQUENCE</scope>
</reference>